<dbReference type="STRING" id="568860.SAMN05421811_11896"/>
<organism evidence="2 3">
    <name type="scientific">Nonomuraea wenchangensis</name>
    <dbReference type="NCBI Taxonomy" id="568860"/>
    <lineage>
        <taxon>Bacteria</taxon>
        <taxon>Bacillati</taxon>
        <taxon>Actinomycetota</taxon>
        <taxon>Actinomycetes</taxon>
        <taxon>Streptosporangiales</taxon>
        <taxon>Streptosporangiaceae</taxon>
        <taxon>Nonomuraea</taxon>
    </lineage>
</organism>
<evidence type="ECO:0008006" key="4">
    <source>
        <dbReference type="Google" id="ProtNLM"/>
    </source>
</evidence>
<keyword evidence="1" id="KW-0812">Transmembrane</keyword>
<reference evidence="2 3" key="1">
    <citation type="submission" date="2016-10" db="EMBL/GenBank/DDBJ databases">
        <authorList>
            <person name="de Groot N.N."/>
        </authorList>
    </citation>
    <scope>NUCLEOTIDE SEQUENCE [LARGE SCALE GENOMIC DNA]</scope>
    <source>
        <strain evidence="2 3">CGMCC 4.5598</strain>
    </source>
</reference>
<name>A0A1I0LK10_9ACTN</name>
<dbReference type="AlphaFoldDB" id="A0A1I0LK10"/>
<dbReference type="Pfam" id="PF14333">
    <property type="entry name" value="DUF4389"/>
    <property type="match status" value="2"/>
</dbReference>
<dbReference type="EMBL" id="FOHX01000018">
    <property type="protein sequence ID" value="SEU40634.1"/>
    <property type="molecule type" value="Genomic_DNA"/>
</dbReference>
<feature type="transmembrane region" description="Helical" evidence="1">
    <location>
        <begin position="143"/>
        <end position="166"/>
    </location>
</feature>
<feature type="transmembrane region" description="Helical" evidence="1">
    <location>
        <begin position="228"/>
        <end position="251"/>
    </location>
</feature>
<evidence type="ECO:0000313" key="2">
    <source>
        <dbReference type="EMBL" id="SEU40634.1"/>
    </source>
</evidence>
<keyword evidence="1" id="KW-1133">Transmembrane helix</keyword>
<keyword evidence="1" id="KW-0472">Membrane</keyword>
<evidence type="ECO:0000256" key="1">
    <source>
        <dbReference type="SAM" id="Phobius"/>
    </source>
</evidence>
<dbReference type="InterPro" id="IPR025498">
    <property type="entry name" value="DUF4389"/>
</dbReference>
<feature type="transmembrane region" description="Helical" evidence="1">
    <location>
        <begin position="111"/>
        <end position="131"/>
    </location>
</feature>
<protein>
    <recommendedName>
        <fullName evidence="4">DUF4389 domain-containing protein</fullName>
    </recommendedName>
</protein>
<accession>A0A1I0LK10</accession>
<sequence>MEEPLNRGLWIVKWFLAIPHYIVLGFLWIAFGVLTVIAFFAILFTGRYPRSLFDFNLGVLRWTWRVAYYTYGALGTDRYPPFTLGPAPDYPATLEIDYPDHLSRGLVLVKWWLLAIPHYLIVGLFTSGSVISWRGGLPDGGGVLYTLDWGGLIGLLVLVAALSLLFTGRYPLGLYDLVLGMNRWALRVAAYATLMTDAYPPFRLEQGGHELPRMEPPREPRHAPVRHGAASVVAILAGALLAFGAVGTAAAGSLSAVLAHVRASDGFVSTTSERVATPAYALTTEPVAISGQGVEYLRAFTGQVRIEAAAKGTPLFVGVGPRADVERYLSTTGYDRLTRLTFGPGPDGTAYTRHQGGQPAAPPAAQPFWAATGSGSLTWTPEAGDWTVVIMNADASPVISADLRLAATLPGLNGLTVRLFVATGMLLPIGVGLVLLGVRLSRSPAARSASAEPSARR</sequence>
<gene>
    <name evidence="2" type="ORF">SAMN05421811_11896</name>
</gene>
<feature type="transmembrane region" description="Helical" evidence="1">
    <location>
        <begin position="419"/>
        <end position="438"/>
    </location>
</feature>
<proteinExistence type="predicted"/>
<evidence type="ECO:0000313" key="3">
    <source>
        <dbReference type="Proteomes" id="UP000199361"/>
    </source>
</evidence>
<feature type="transmembrane region" description="Helical" evidence="1">
    <location>
        <begin position="20"/>
        <end position="44"/>
    </location>
</feature>
<dbReference type="Proteomes" id="UP000199361">
    <property type="component" value="Unassembled WGS sequence"/>
</dbReference>
<keyword evidence="3" id="KW-1185">Reference proteome</keyword>